<dbReference type="SUPFAM" id="SSF51905">
    <property type="entry name" value="FAD/NAD(P)-binding domain"/>
    <property type="match status" value="1"/>
</dbReference>
<evidence type="ECO:0000313" key="9">
    <source>
        <dbReference type="EMBL" id="KAK6951599.1"/>
    </source>
</evidence>
<evidence type="ECO:0000256" key="6">
    <source>
        <dbReference type="ARBA" id="ARBA00023033"/>
    </source>
</evidence>
<dbReference type="EMBL" id="JBANMG010000006">
    <property type="protein sequence ID" value="KAK6951599.1"/>
    <property type="molecule type" value="Genomic_DNA"/>
</dbReference>
<evidence type="ECO:0000259" key="8">
    <source>
        <dbReference type="Pfam" id="PF01494"/>
    </source>
</evidence>
<keyword evidence="10" id="KW-1185">Reference proteome</keyword>
<evidence type="ECO:0000256" key="5">
    <source>
        <dbReference type="ARBA" id="ARBA00023002"/>
    </source>
</evidence>
<keyword evidence="5" id="KW-0560">Oxidoreductase</keyword>
<sequence>MPLKVIVVGAGISGLCTAVALQQAGHSVKAGFPVLEKSRFAAEVGAAILVTPNGARVLSRLGFDFTKARADDMTCFEVLNGVTLEPLHRADLINAKEEFGAPLYTVHRVDLHNELLRLTSALDLQLASKVVSANAEEGFVLLEDGTRYDADLIIGADGLHSVLRGVVLGDQEAAKSTPSGLSTFRFMIPTSDLEDDPHFRELQKSKGRGNSVLADTTSQIERHMVWYTCRNGQVQNFAGIHGSTHGDDADLKSLMLKEFGHYHPSITHIIK</sequence>
<comment type="caution">
    <text evidence="9">The sequence shown here is derived from an EMBL/GenBank/DDBJ whole genome shotgun (WGS) entry which is preliminary data.</text>
</comment>
<organism evidence="9 10">
    <name type="scientific">Daldinia eschscholtzii</name>
    <dbReference type="NCBI Taxonomy" id="292717"/>
    <lineage>
        <taxon>Eukaryota</taxon>
        <taxon>Fungi</taxon>
        <taxon>Dikarya</taxon>
        <taxon>Ascomycota</taxon>
        <taxon>Pezizomycotina</taxon>
        <taxon>Sordariomycetes</taxon>
        <taxon>Xylariomycetidae</taxon>
        <taxon>Xylariales</taxon>
        <taxon>Hypoxylaceae</taxon>
        <taxon>Daldinia</taxon>
    </lineage>
</organism>
<dbReference type="Gene3D" id="3.50.50.60">
    <property type="entry name" value="FAD/NAD(P)-binding domain"/>
    <property type="match status" value="1"/>
</dbReference>
<evidence type="ECO:0000313" key="10">
    <source>
        <dbReference type="Proteomes" id="UP001369815"/>
    </source>
</evidence>
<accession>A0AAX6MG45</accession>
<keyword evidence="6" id="KW-0503">Monooxygenase</keyword>
<proteinExistence type="inferred from homology"/>
<keyword evidence="3" id="KW-0285">Flavoprotein</keyword>
<feature type="chain" id="PRO_5043377067" description="FAD-binding domain-containing protein" evidence="7">
    <location>
        <begin position="19"/>
        <end position="271"/>
    </location>
</feature>
<name>A0AAX6MG45_9PEZI</name>
<gene>
    <name evidence="9" type="ORF">Daesc_006121</name>
</gene>
<comment type="similarity">
    <text evidence="2">Belongs to the paxM FAD-dependent monooxygenase family.</text>
</comment>
<dbReference type="PRINTS" id="PR00420">
    <property type="entry name" value="RNGMNOXGNASE"/>
</dbReference>
<dbReference type="InterPro" id="IPR002938">
    <property type="entry name" value="FAD-bd"/>
</dbReference>
<feature type="signal peptide" evidence="7">
    <location>
        <begin position="1"/>
        <end position="18"/>
    </location>
</feature>
<dbReference type="InterPro" id="IPR050493">
    <property type="entry name" value="FAD-dep_Monooxygenase_BioMet"/>
</dbReference>
<dbReference type="GO" id="GO:0004497">
    <property type="term" value="F:monooxygenase activity"/>
    <property type="evidence" value="ECO:0007669"/>
    <property type="project" value="UniProtKB-KW"/>
</dbReference>
<comment type="pathway">
    <text evidence="1">Secondary metabolite biosynthesis.</text>
</comment>
<keyword evidence="4" id="KW-0274">FAD</keyword>
<dbReference type="Proteomes" id="UP001369815">
    <property type="component" value="Unassembled WGS sequence"/>
</dbReference>
<reference evidence="9 10" key="1">
    <citation type="journal article" date="2024" name="Front Chem Biol">
        <title>Unveiling the potential of Daldinia eschscholtzii MFLUCC 19-0629 through bioactivity and bioinformatics studies for enhanced sustainable agriculture production.</title>
        <authorList>
            <person name="Brooks S."/>
            <person name="Weaver J.A."/>
            <person name="Klomchit A."/>
            <person name="Alharthi S.A."/>
            <person name="Onlamun T."/>
            <person name="Nurani R."/>
            <person name="Vong T.K."/>
            <person name="Alberti F."/>
            <person name="Greco C."/>
        </authorList>
    </citation>
    <scope>NUCLEOTIDE SEQUENCE [LARGE SCALE GENOMIC DNA]</scope>
    <source>
        <strain evidence="9">MFLUCC 19-0629</strain>
    </source>
</reference>
<dbReference type="SUPFAM" id="SSF54373">
    <property type="entry name" value="FAD-linked reductases, C-terminal domain"/>
    <property type="match status" value="1"/>
</dbReference>
<dbReference type="AlphaFoldDB" id="A0AAX6MG45"/>
<evidence type="ECO:0000256" key="4">
    <source>
        <dbReference type="ARBA" id="ARBA00022827"/>
    </source>
</evidence>
<evidence type="ECO:0000256" key="7">
    <source>
        <dbReference type="SAM" id="SignalP"/>
    </source>
</evidence>
<evidence type="ECO:0000256" key="3">
    <source>
        <dbReference type="ARBA" id="ARBA00022630"/>
    </source>
</evidence>
<dbReference type="PANTHER" id="PTHR13789">
    <property type="entry name" value="MONOOXYGENASE"/>
    <property type="match status" value="1"/>
</dbReference>
<evidence type="ECO:0000256" key="2">
    <source>
        <dbReference type="ARBA" id="ARBA00007992"/>
    </source>
</evidence>
<dbReference type="InterPro" id="IPR036188">
    <property type="entry name" value="FAD/NAD-bd_sf"/>
</dbReference>
<dbReference type="PANTHER" id="PTHR13789:SF215">
    <property type="entry name" value="FAD-BINDING DOMAIN-CONTAINING PROTEIN-RELATED"/>
    <property type="match status" value="1"/>
</dbReference>
<evidence type="ECO:0000256" key="1">
    <source>
        <dbReference type="ARBA" id="ARBA00005179"/>
    </source>
</evidence>
<dbReference type="Pfam" id="PF01494">
    <property type="entry name" value="FAD_binding_3"/>
    <property type="match status" value="1"/>
</dbReference>
<feature type="domain" description="FAD-binding" evidence="8">
    <location>
        <begin position="4"/>
        <end position="227"/>
    </location>
</feature>
<dbReference type="GO" id="GO:0071949">
    <property type="term" value="F:FAD binding"/>
    <property type="evidence" value="ECO:0007669"/>
    <property type="project" value="InterPro"/>
</dbReference>
<keyword evidence="7" id="KW-0732">Signal</keyword>
<protein>
    <recommendedName>
        <fullName evidence="8">FAD-binding domain-containing protein</fullName>
    </recommendedName>
</protein>